<dbReference type="EMBL" id="MN740089">
    <property type="protein sequence ID" value="QHT87442.1"/>
    <property type="molecule type" value="Genomic_DNA"/>
</dbReference>
<name>A0A6C0I3T4_9ZZZZ</name>
<protein>
    <submittedName>
        <fullName evidence="1">Uncharacterized protein</fullName>
    </submittedName>
</protein>
<evidence type="ECO:0000313" key="1">
    <source>
        <dbReference type="EMBL" id="QHT87442.1"/>
    </source>
</evidence>
<reference evidence="1" key="1">
    <citation type="journal article" date="2020" name="Nature">
        <title>Giant virus diversity and host interactions through global metagenomics.</title>
        <authorList>
            <person name="Schulz F."/>
            <person name="Roux S."/>
            <person name="Paez-Espino D."/>
            <person name="Jungbluth S."/>
            <person name="Walsh D.A."/>
            <person name="Denef V.J."/>
            <person name="McMahon K.D."/>
            <person name="Konstantinidis K.T."/>
            <person name="Eloe-Fadrosh E.A."/>
            <person name="Kyrpides N.C."/>
            <person name="Woyke T."/>
        </authorList>
    </citation>
    <scope>NUCLEOTIDE SEQUENCE</scope>
    <source>
        <strain evidence="1">GVMAG-M-3300023184-190</strain>
    </source>
</reference>
<proteinExistence type="predicted"/>
<dbReference type="AlphaFoldDB" id="A0A6C0I3T4"/>
<sequence>MTEFSFRIENVSDIREDLHERIRQIPYYSDNFSPILEITPIGLGNRETQELLSNTKLDSNEKMILCKTRYIGIYDLRTSLDQYKSKHPKLFDRYLKKCCYDLLNSANLLQEANINDIELTEEVIICRDVDGKPIIEIKESKEKMTLSVKKRIMNLLMAIVTIPTEMESIFEE</sequence>
<accession>A0A6C0I3T4</accession>
<organism evidence="1">
    <name type="scientific">viral metagenome</name>
    <dbReference type="NCBI Taxonomy" id="1070528"/>
    <lineage>
        <taxon>unclassified sequences</taxon>
        <taxon>metagenomes</taxon>
        <taxon>organismal metagenomes</taxon>
    </lineage>
</organism>